<reference evidence="1 2" key="1">
    <citation type="submission" date="2022-12" db="EMBL/GenBank/DDBJ databases">
        <title>Chromosome-level genome of Tegillarca granosa.</title>
        <authorList>
            <person name="Kim J."/>
        </authorList>
    </citation>
    <scope>NUCLEOTIDE SEQUENCE [LARGE SCALE GENOMIC DNA]</scope>
    <source>
        <strain evidence="1">Teg-2019</strain>
        <tissue evidence="1">Adductor muscle</tissue>
    </source>
</reference>
<keyword evidence="2" id="KW-1185">Reference proteome</keyword>
<sequence length="63" mass="7178">MVQVISEQKDLDALIQSGKLELSKLDENKDVIFCKVNVDEAEIEELQDWTPQDLISDSNESIQ</sequence>
<comment type="caution">
    <text evidence="1">The sequence shown here is derived from an EMBL/GenBank/DDBJ whole genome shotgun (WGS) entry which is preliminary data.</text>
</comment>
<proteinExistence type="predicted"/>
<organism evidence="1 2">
    <name type="scientific">Tegillarca granosa</name>
    <name type="common">Malaysian cockle</name>
    <name type="synonym">Anadara granosa</name>
    <dbReference type="NCBI Taxonomy" id="220873"/>
    <lineage>
        <taxon>Eukaryota</taxon>
        <taxon>Metazoa</taxon>
        <taxon>Spiralia</taxon>
        <taxon>Lophotrochozoa</taxon>
        <taxon>Mollusca</taxon>
        <taxon>Bivalvia</taxon>
        <taxon>Autobranchia</taxon>
        <taxon>Pteriomorphia</taxon>
        <taxon>Arcoida</taxon>
        <taxon>Arcoidea</taxon>
        <taxon>Arcidae</taxon>
        <taxon>Tegillarca</taxon>
    </lineage>
</organism>
<feature type="non-terminal residue" evidence="1">
    <location>
        <position position="63"/>
    </location>
</feature>
<dbReference type="Proteomes" id="UP001217089">
    <property type="component" value="Unassembled WGS sequence"/>
</dbReference>
<evidence type="ECO:0000313" key="2">
    <source>
        <dbReference type="Proteomes" id="UP001217089"/>
    </source>
</evidence>
<accession>A0ABQ9EM51</accession>
<dbReference type="EMBL" id="JARBDR010000813">
    <property type="protein sequence ID" value="KAJ8306318.1"/>
    <property type="molecule type" value="Genomic_DNA"/>
</dbReference>
<evidence type="ECO:0000313" key="1">
    <source>
        <dbReference type="EMBL" id="KAJ8306318.1"/>
    </source>
</evidence>
<protein>
    <submittedName>
        <fullName evidence="1">Uncharacterized protein</fullName>
    </submittedName>
</protein>
<gene>
    <name evidence="1" type="ORF">KUTeg_016863</name>
</gene>
<name>A0ABQ9EM51_TEGGR</name>